<dbReference type="eggNOG" id="COG0582">
    <property type="taxonomic scope" value="Bacteria"/>
</dbReference>
<dbReference type="InterPro" id="IPR002104">
    <property type="entry name" value="Integrase_catalytic"/>
</dbReference>
<dbReference type="Proteomes" id="UP000011746">
    <property type="component" value="Unassembled WGS sequence"/>
</dbReference>
<dbReference type="EMBL" id="AMPQ01000021">
    <property type="protein sequence ID" value="EKE30883.1"/>
    <property type="molecule type" value="Genomic_DNA"/>
</dbReference>
<name>K2G6R6_9BACI</name>
<dbReference type="STRING" id="1230341.AAV35_000485"/>
<gene>
    <name evidence="3" type="ORF">AAV35_000485</name>
    <name evidence="4" type="ORF">MJ3_11300</name>
</gene>
<feature type="domain" description="Tyr recombinase" evidence="2">
    <location>
        <begin position="1"/>
        <end position="112"/>
    </location>
</feature>
<dbReference type="OrthoDB" id="9788852at2"/>
<evidence type="ECO:0000313" key="4">
    <source>
        <dbReference type="EMBL" id="EKE30883.1"/>
    </source>
</evidence>
<dbReference type="PATRIC" id="fig|1230341.3.peg.2306"/>
<dbReference type="InterPro" id="IPR013762">
    <property type="entry name" value="Integrase-like_cat_sf"/>
</dbReference>
<evidence type="ECO:0000259" key="2">
    <source>
        <dbReference type="PROSITE" id="PS51898"/>
    </source>
</evidence>
<dbReference type="Gene3D" id="1.10.443.10">
    <property type="entry name" value="Intergrase catalytic core"/>
    <property type="match status" value="1"/>
</dbReference>
<organism evidence="4 5">
    <name type="scientific">Salimicrobium jeotgali</name>
    <dbReference type="NCBI Taxonomy" id="1230341"/>
    <lineage>
        <taxon>Bacteria</taxon>
        <taxon>Bacillati</taxon>
        <taxon>Bacillota</taxon>
        <taxon>Bacilli</taxon>
        <taxon>Bacillales</taxon>
        <taxon>Bacillaceae</taxon>
        <taxon>Salimicrobium</taxon>
    </lineage>
</organism>
<dbReference type="Proteomes" id="UP000092654">
    <property type="component" value="Chromosome"/>
</dbReference>
<dbReference type="GO" id="GO:0015074">
    <property type="term" value="P:DNA integration"/>
    <property type="evidence" value="ECO:0007669"/>
    <property type="project" value="InterPro"/>
</dbReference>
<reference evidence="3" key="3">
    <citation type="submission" date="2016-11" db="EMBL/GenBank/DDBJ databases">
        <title>Salimicrobium jeotgali MJ3, isolated from Myulchi jeot, a traditional Korean fermented seafood.</title>
        <authorList>
            <person name="Kim K.H."/>
            <person name="Jeon C.O."/>
            <person name="Jin H.M."/>
        </authorList>
    </citation>
    <scope>NUCLEOTIDE SEQUENCE</scope>
    <source>
        <strain evidence="3">MJ3</strain>
    </source>
</reference>
<evidence type="ECO:0000313" key="5">
    <source>
        <dbReference type="Proteomes" id="UP000011746"/>
    </source>
</evidence>
<reference evidence="4 5" key="1">
    <citation type="journal article" date="2012" name="J. Bacteriol.">
        <title>Draft Genome Sequence of Salimicrobium sp. Strain MJ3, Isolated from Myulchi-Jeot, Korean Fermented Seafood.</title>
        <authorList>
            <person name="Lee S.H."/>
            <person name="Jung J.Y."/>
            <person name="Jeon C.O."/>
        </authorList>
    </citation>
    <scope>NUCLEOTIDE SEQUENCE [LARGE SCALE GENOMIC DNA]</scope>
    <source>
        <strain evidence="4 5">MJ3</strain>
    </source>
</reference>
<dbReference type="InterPro" id="IPR011010">
    <property type="entry name" value="DNA_brk_join_enz"/>
</dbReference>
<dbReference type="GO" id="GO:0003677">
    <property type="term" value="F:DNA binding"/>
    <property type="evidence" value="ECO:0007669"/>
    <property type="project" value="InterPro"/>
</dbReference>
<dbReference type="KEGG" id="sje:AAV35_000485"/>
<dbReference type="GO" id="GO:0006310">
    <property type="term" value="P:DNA recombination"/>
    <property type="evidence" value="ECO:0007669"/>
    <property type="project" value="UniProtKB-KW"/>
</dbReference>
<dbReference type="PROSITE" id="PS51898">
    <property type="entry name" value="TYR_RECOMBINASE"/>
    <property type="match status" value="1"/>
</dbReference>
<reference evidence="6" key="2">
    <citation type="submission" date="2015-06" db="EMBL/GenBank/DDBJ databases">
        <title>Salimicrobium jeotgali MJ3, isolated from Myulchi jeot, a traditional Korean fermented seafood.</title>
        <authorList>
            <person name="Kim K.H."/>
            <person name="Jeon C.O."/>
            <person name="Jin H.M."/>
        </authorList>
    </citation>
    <scope>NUCLEOTIDE SEQUENCE [LARGE SCALE GENOMIC DNA]</scope>
    <source>
        <strain evidence="6">MJ3</strain>
    </source>
</reference>
<evidence type="ECO:0000256" key="1">
    <source>
        <dbReference type="ARBA" id="ARBA00023172"/>
    </source>
</evidence>
<sequence length="112" mass="12745">MLFLLGINTGLRISDLLRLKVSHVRNCDFFNLIEQKSEKKREVDVRALRGEIDDYIAGKGQEDYLFPSQKGGKPITTVQAYRILADAAAFLDRDDVGTQTLPSTLRWREVFA</sequence>
<evidence type="ECO:0000313" key="3">
    <source>
        <dbReference type="EMBL" id="APC65555.1"/>
    </source>
</evidence>
<accession>K2G6R6</accession>
<protein>
    <submittedName>
        <fullName evidence="4">Site-specific recombinase</fullName>
    </submittedName>
</protein>
<keyword evidence="5" id="KW-1185">Reference proteome</keyword>
<dbReference type="AlphaFoldDB" id="K2G6R6"/>
<proteinExistence type="predicted"/>
<dbReference type="SUPFAM" id="SSF56349">
    <property type="entry name" value="DNA breaking-rejoining enzymes"/>
    <property type="match status" value="1"/>
</dbReference>
<dbReference type="EMBL" id="CP011361">
    <property type="protein sequence ID" value="APC65555.1"/>
    <property type="molecule type" value="Genomic_DNA"/>
</dbReference>
<dbReference type="Pfam" id="PF00589">
    <property type="entry name" value="Phage_integrase"/>
    <property type="match status" value="1"/>
</dbReference>
<evidence type="ECO:0000313" key="6">
    <source>
        <dbReference type="Proteomes" id="UP000092654"/>
    </source>
</evidence>
<keyword evidence="1" id="KW-0233">DNA recombination</keyword>